<dbReference type="Pfam" id="PF05101">
    <property type="entry name" value="VirB3"/>
    <property type="match status" value="1"/>
</dbReference>
<dbReference type="Proteomes" id="UP000397656">
    <property type="component" value="Plasmid pRK1-3"/>
</dbReference>
<keyword evidence="5" id="KW-0614">Plasmid</keyword>
<protein>
    <submittedName>
        <fullName evidence="5">VirB3 family type IV secretion system protein</fullName>
    </submittedName>
</protein>
<accession>A0A643FVT8</accession>
<evidence type="ECO:0000256" key="1">
    <source>
        <dbReference type="ARBA" id="ARBA00004370"/>
    </source>
</evidence>
<evidence type="ECO:0000313" key="6">
    <source>
        <dbReference type="Proteomes" id="UP000397656"/>
    </source>
</evidence>
<keyword evidence="4" id="KW-0472">Membrane</keyword>
<dbReference type="GO" id="GO:0016020">
    <property type="term" value="C:membrane"/>
    <property type="evidence" value="ECO:0007669"/>
    <property type="project" value="UniProtKB-SubCell"/>
</dbReference>
<evidence type="ECO:0000256" key="3">
    <source>
        <dbReference type="ARBA" id="ARBA00022989"/>
    </source>
</evidence>
<keyword evidence="2" id="KW-0812">Transmembrane</keyword>
<dbReference type="EMBL" id="CP062807">
    <property type="protein sequence ID" value="QOT82250.1"/>
    <property type="molecule type" value="Genomic_DNA"/>
</dbReference>
<evidence type="ECO:0000256" key="4">
    <source>
        <dbReference type="ARBA" id="ARBA00023136"/>
    </source>
</evidence>
<comment type="subcellular location">
    <subcellularLocation>
        <location evidence="1">Membrane</location>
    </subcellularLocation>
</comment>
<gene>
    <name evidence="5" type="ORF">F7R26_039770</name>
</gene>
<dbReference type="RefSeq" id="WP_150986947.1">
    <property type="nucleotide sequence ID" value="NZ_CP062807.1"/>
</dbReference>
<proteinExistence type="predicted"/>
<dbReference type="GeneID" id="98407112"/>
<dbReference type="InterPro" id="IPR007792">
    <property type="entry name" value="T4SS_VirB3/TrbD/AvhB"/>
</dbReference>
<geneLocation type="plasmid" evidence="5 6">
    <name>pRK1-3</name>
</geneLocation>
<name>A0A643FVT8_9BURK</name>
<organism evidence="5 6">
    <name type="scientific">Cupriavidus basilensis</name>
    <dbReference type="NCBI Taxonomy" id="68895"/>
    <lineage>
        <taxon>Bacteria</taxon>
        <taxon>Pseudomonadati</taxon>
        <taxon>Pseudomonadota</taxon>
        <taxon>Betaproteobacteria</taxon>
        <taxon>Burkholderiales</taxon>
        <taxon>Burkholderiaceae</taxon>
        <taxon>Cupriavidus</taxon>
    </lineage>
</organism>
<keyword evidence="3" id="KW-1133">Transmembrane helix</keyword>
<reference evidence="5 6" key="1">
    <citation type="submission" date="2020-10" db="EMBL/GenBank/DDBJ databases">
        <title>Complete genome sequence of Cupriavidus basilensis CCUG 49340T.</title>
        <authorList>
            <person name="Salva-Serra F."/>
            <person name="Donoso R.A."/>
            <person name="Cho K.H."/>
            <person name="Yoo J.A."/>
            <person name="Lee K."/>
            <person name="Yoon S.-H."/>
            <person name="Perez-Pantoja D."/>
            <person name="Moore E.R.B."/>
        </authorList>
    </citation>
    <scope>NUCLEOTIDE SEQUENCE [LARGE SCALE GENOMIC DNA]</scope>
    <source>
        <strain evidence="6">CCUG 49340</strain>
        <plasmid evidence="5 6">pRK1-3</plasmid>
    </source>
</reference>
<sequence length="111" mass="12710">MSGSHRSELIKVAIHRAGVRVLTFLGGERKQVMILLFATVYLAYILTLRFGMFVAVPVCGVVWLLGMAVLRRMATSDPQMWAVLKRARKYKGFYPARGRFDAPQPQYRDYK</sequence>
<dbReference type="AlphaFoldDB" id="A0A643FVT8"/>
<evidence type="ECO:0000313" key="5">
    <source>
        <dbReference type="EMBL" id="QOT82250.1"/>
    </source>
</evidence>
<evidence type="ECO:0000256" key="2">
    <source>
        <dbReference type="ARBA" id="ARBA00022692"/>
    </source>
</evidence>